<proteinExistence type="predicted"/>
<dbReference type="Proteomes" id="UP000184108">
    <property type="component" value="Unassembled WGS sequence"/>
</dbReference>
<protein>
    <recommendedName>
        <fullName evidence="3">Bacteriocin-type signal sequence-containing protein</fullName>
    </recommendedName>
</protein>
<dbReference type="EMBL" id="FQVE01000002">
    <property type="protein sequence ID" value="SHF30425.1"/>
    <property type="molecule type" value="Genomic_DNA"/>
</dbReference>
<evidence type="ECO:0000313" key="2">
    <source>
        <dbReference type="Proteomes" id="UP000184108"/>
    </source>
</evidence>
<evidence type="ECO:0008006" key="3">
    <source>
        <dbReference type="Google" id="ProtNLM"/>
    </source>
</evidence>
<dbReference type="NCBIfam" id="NF047798">
    <property type="entry name" value="leader_Chryseo"/>
    <property type="match status" value="1"/>
</dbReference>
<evidence type="ECO:0000313" key="1">
    <source>
        <dbReference type="EMBL" id="SHF30425.1"/>
    </source>
</evidence>
<sequence length="55" mass="6254">MKNLKKLTRKEQQKINGGGPIRKCHDHPECGYQECCEGGMCRPSLFYPMCGPILE</sequence>
<dbReference type="InterPro" id="IPR058074">
    <property type="entry name" value="Bacteriocin-like"/>
</dbReference>
<organism evidence="1 2">
    <name type="scientific">Chryseobacterium vrystaatense</name>
    <dbReference type="NCBI Taxonomy" id="307480"/>
    <lineage>
        <taxon>Bacteria</taxon>
        <taxon>Pseudomonadati</taxon>
        <taxon>Bacteroidota</taxon>
        <taxon>Flavobacteriia</taxon>
        <taxon>Flavobacteriales</taxon>
        <taxon>Weeksellaceae</taxon>
        <taxon>Chryseobacterium group</taxon>
        <taxon>Chryseobacterium</taxon>
    </lineage>
</organism>
<dbReference type="RefSeq" id="WP_165571963.1">
    <property type="nucleotide sequence ID" value="NZ_FQVE01000002.1"/>
</dbReference>
<gene>
    <name evidence="1" type="ORF">SAMN02787073_1946</name>
</gene>
<dbReference type="AlphaFoldDB" id="A0A1M5AJU0"/>
<name>A0A1M5AJU0_9FLAO</name>
<reference evidence="2" key="1">
    <citation type="submission" date="2016-11" db="EMBL/GenBank/DDBJ databases">
        <authorList>
            <person name="Varghese N."/>
            <person name="Submissions S."/>
        </authorList>
    </citation>
    <scope>NUCLEOTIDE SEQUENCE [LARGE SCALE GENOMIC DNA]</scope>
    <source>
        <strain evidence="2">YR203</strain>
    </source>
</reference>
<accession>A0A1M5AJU0</accession>